<proteinExistence type="predicted"/>
<dbReference type="AlphaFoldDB" id="X6NYH2"/>
<gene>
    <name evidence="1" type="ORF">RFI_06201</name>
</gene>
<keyword evidence="2" id="KW-1185">Reference proteome</keyword>
<accession>X6NYH2</accession>
<evidence type="ECO:0000313" key="2">
    <source>
        <dbReference type="Proteomes" id="UP000023152"/>
    </source>
</evidence>
<evidence type="ECO:0000313" key="1">
    <source>
        <dbReference type="EMBL" id="ETO30918.1"/>
    </source>
</evidence>
<comment type="caution">
    <text evidence="1">The sequence shown here is derived from an EMBL/GenBank/DDBJ whole genome shotgun (WGS) entry which is preliminary data.</text>
</comment>
<sequence>METTKELKDPPLSSSLLNRKNYEIDWDEKLPNYCNQIVEPKSSENKEESFLTRHQVLQQRLDAYAKLEDLEKYDTEEIKKLIESWRRQHMKLIFKRNELRRNLDDMKSIATQFPTREQLTTLENFKAEKFSFRLNDHSSVDFNKINQEIKDTSFCVCKMFQLERHLRESKKWQEIKKKMETHEIQRVNRAILNVPLQPKKFDTLREAVSKSKDTCNSSLMIL</sequence>
<dbReference type="EMBL" id="ASPP01005236">
    <property type="protein sequence ID" value="ETO30918.1"/>
    <property type="molecule type" value="Genomic_DNA"/>
</dbReference>
<organism evidence="1 2">
    <name type="scientific">Reticulomyxa filosa</name>
    <dbReference type="NCBI Taxonomy" id="46433"/>
    <lineage>
        <taxon>Eukaryota</taxon>
        <taxon>Sar</taxon>
        <taxon>Rhizaria</taxon>
        <taxon>Retaria</taxon>
        <taxon>Foraminifera</taxon>
        <taxon>Monothalamids</taxon>
        <taxon>Reticulomyxidae</taxon>
        <taxon>Reticulomyxa</taxon>
    </lineage>
</organism>
<reference evidence="1 2" key="1">
    <citation type="journal article" date="2013" name="Curr. Biol.">
        <title>The Genome of the Foraminiferan Reticulomyxa filosa.</title>
        <authorList>
            <person name="Glockner G."/>
            <person name="Hulsmann N."/>
            <person name="Schleicher M."/>
            <person name="Noegel A.A."/>
            <person name="Eichinger L."/>
            <person name="Gallinger C."/>
            <person name="Pawlowski J."/>
            <person name="Sierra R."/>
            <person name="Euteneuer U."/>
            <person name="Pillet L."/>
            <person name="Moustafa A."/>
            <person name="Platzer M."/>
            <person name="Groth M."/>
            <person name="Szafranski K."/>
            <person name="Schliwa M."/>
        </authorList>
    </citation>
    <scope>NUCLEOTIDE SEQUENCE [LARGE SCALE GENOMIC DNA]</scope>
</reference>
<protein>
    <submittedName>
        <fullName evidence="1">Uncharacterized protein</fullName>
    </submittedName>
</protein>
<dbReference type="Proteomes" id="UP000023152">
    <property type="component" value="Unassembled WGS sequence"/>
</dbReference>
<name>X6NYH2_RETFI</name>